<dbReference type="InterPro" id="IPR046529">
    <property type="entry name" value="DUF6594"/>
</dbReference>
<reference evidence="3" key="1">
    <citation type="submission" date="2023-10" db="EMBL/GenBank/DDBJ databases">
        <authorList>
            <person name="Hackl T."/>
        </authorList>
    </citation>
    <scope>NUCLEOTIDE SEQUENCE</scope>
</reference>
<name>A0AAI8YEN6_9PEZI</name>
<evidence type="ECO:0000256" key="1">
    <source>
        <dbReference type="SAM" id="Phobius"/>
    </source>
</evidence>
<keyword evidence="1" id="KW-0472">Membrane</keyword>
<keyword evidence="1" id="KW-0812">Transmembrane</keyword>
<sequence length="259" mass="28580">MLSSKYSGYATFSEFIASDPELSIYRSFVALSSRSLLYQQSELLLLEHKLKELDDADTKSSADLDVLLSAKCWETFAAKAAAGKPHELKRMETIKELQTKLKDYHETLLLQKHVLGLPKPQKRAFGAFQGLFDDERPFVGYGHDLLKPEGDFVALQPSSDQDFLTGARHETTEEIKYYSAKRVSRLATILTVVLASLLINGAIVLLYVVADQHVRLGMVAIFTNLFGATLAVLTDGKRTDIILATAACAAVMVVFVSSS</sequence>
<feature type="transmembrane region" description="Helical" evidence="1">
    <location>
        <begin position="186"/>
        <end position="210"/>
    </location>
</feature>
<proteinExistence type="predicted"/>
<evidence type="ECO:0000313" key="3">
    <source>
        <dbReference type="EMBL" id="CAJ2501975.1"/>
    </source>
</evidence>
<keyword evidence="4" id="KW-1185">Reference proteome</keyword>
<dbReference type="Proteomes" id="UP001295740">
    <property type="component" value="Unassembled WGS sequence"/>
</dbReference>
<feature type="transmembrane region" description="Helical" evidence="1">
    <location>
        <begin position="241"/>
        <end position="258"/>
    </location>
</feature>
<evidence type="ECO:0000313" key="4">
    <source>
        <dbReference type="Proteomes" id="UP001295740"/>
    </source>
</evidence>
<feature type="domain" description="DUF6594" evidence="2">
    <location>
        <begin position="9"/>
        <end position="253"/>
    </location>
</feature>
<feature type="transmembrane region" description="Helical" evidence="1">
    <location>
        <begin position="216"/>
        <end position="234"/>
    </location>
</feature>
<keyword evidence="1" id="KW-1133">Transmembrane helix</keyword>
<evidence type="ECO:0000259" key="2">
    <source>
        <dbReference type="Pfam" id="PF20237"/>
    </source>
</evidence>
<dbReference type="PANTHER" id="PTHR34502:SF4">
    <property type="entry name" value="DUF6594 DOMAIN-CONTAINING PROTEIN"/>
    <property type="match status" value="1"/>
</dbReference>
<accession>A0AAI8YEN6</accession>
<dbReference type="EMBL" id="CAUWAG010000003">
    <property type="protein sequence ID" value="CAJ2501975.1"/>
    <property type="molecule type" value="Genomic_DNA"/>
</dbReference>
<organism evidence="3 4">
    <name type="scientific">Anthostomella pinea</name>
    <dbReference type="NCBI Taxonomy" id="933095"/>
    <lineage>
        <taxon>Eukaryota</taxon>
        <taxon>Fungi</taxon>
        <taxon>Dikarya</taxon>
        <taxon>Ascomycota</taxon>
        <taxon>Pezizomycotina</taxon>
        <taxon>Sordariomycetes</taxon>
        <taxon>Xylariomycetidae</taxon>
        <taxon>Xylariales</taxon>
        <taxon>Xylariaceae</taxon>
        <taxon>Anthostomella</taxon>
    </lineage>
</organism>
<gene>
    <name evidence="3" type="ORF">KHLLAP_LOCUS2443</name>
</gene>
<protein>
    <submittedName>
        <fullName evidence="3">Uu.00g048280.m01.CDS01</fullName>
    </submittedName>
</protein>
<comment type="caution">
    <text evidence="3">The sequence shown here is derived from an EMBL/GenBank/DDBJ whole genome shotgun (WGS) entry which is preliminary data.</text>
</comment>
<dbReference type="PANTHER" id="PTHR34502">
    <property type="entry name" value="DUF6594 DOMAIN-CONTAINING PROTEIN-RELATED"/>
    <property type="match status" value="1"/>
</dbReference>
<dbReference type="Pfam" id="PF20237">
    <property type="entry name" value="DUF6594"/>
    <property type="match status" value="1"/>
</dbReference>
<dbReference type="AlphaFoldDB" id="A0AAI8YEN6"/>